<evidence type="ECO:0000313" key="2">
    <source>
        <dbReference type="EMBL" id="QGG94556.1"/>
    </source>
</evidence>
<dbReference type="AlphaFoldDB" id="A0A5Q2RJI8"/>
<sequence length="407" mass="43049">MFDAAALEANLAELVGSLDPTGLDPADATVLLDGLARIERLAATGVALVSTQVDSTGMWRGTGARDPLGYVAQRTGGSRARARDGLAVGQALASMPRLDAAMRAGALTIGQAADIATAVIVHPDREAELVALASHASPRKLTARCVEICAEGQGADEQHRRASAERTCVSQVGRDGVWRLSSSLPVIDGAELDAILDRFQDQIFRAARAEGRTEPFDAYRADALLAMARASVGADTGLSSPVPSGIRHTIVVTVPHTALLGDTDDGVGTEESGTIPGVGPVPVSTVARLLTEGDPVVKAVVTRGREITACATLTRSMKDDLRLAVLLRHSFECAVPDCDSQRFVELDHERPFAQGGPTSYENLRPLCFFHHDQRTHHGYELHGRPGTYRWLAPDGSVLAADRPPVAA</sequence>
<dbReference type="Gene3D" id="1.10.30.50">
    <property type="match status" value="1"/>
</dbReference>
<dbReference type="RefSeq" id="WP_153758662.1">
    <property type="nucleotide sequence ID" value="NZ_CP045851.1"/>
</dbReference>
<dbReference type="InterPro" id="IPR003615">
    <property type="entry name" value="HNH_nuc"/>
</dbReference>
<evidence type="ECO:0000259" key="1">
    <source>
        <dbReference type="SMART" id="SM00507"/>
    </source>
</evidence>
<gene>
    <name evidence="2" type="ORF">GH723_05225</name>
</gene>
<dbReference type="CDD" id="cd00085">
    <property type="entry name" value="HNHc"/>
    <property type="match status" value="1"/>
</dbReference>
<dbReference type="Proteomes" id="UP000334019">
    <property type="component" value="Chromosome"/>
</dbReference>
<accession>A0A5Q2RJI8</accession>
<keyword evidence="3" id="KW-1185">Reference proteome</keyword>
<organism evidence="2 3">
    <name type="scientific">Actinomarinicola tropica</name>
    <dbReference type="NCBI Taxonomy" id="2789776"/>
    <lineage>
        <taxon>Bacteria</taxon>
        <taxon>Bacillati</taxon>
        <taxon>Actinomycetota</taxon>
        <taxon>Acidimicrobiia</taxon>
        <taxon>Acidimicrobiales</taxon>
        <taxon>Iamiaceae</taxon>
        <taxon>Actinomarinicola</taxon>
    </lineage>
</organism>
<protein>
    <recommendedName>
        <fullName evidence="1">HNH nuclease domain-containing protein</fullName>
    </recommendedName>
</protein>
<evidence type="ECO:0000313" key="3">
    <source>
        <dbReference type="Proteomes" id="UP000334019"/>
    </source>
</evidence>
<dbReference type="KEGG" id="atq:GH723_05225"/>
<dbReference type="SMART" id="SM00507">
    <property type="entry name" value="HNHc"/>
    <property type="match status" value="1"/>
</dbReference>
<proteinExistence type="predicted"/>
<reference evidence="2 3" key="1">
    <citation type="submission" date="2019-11" db="EMBL/GenBank/DDBJ databases">
        <authorList>
            <person name="He Y."/>
        </authorList>
    </citation>
    <scope>NUCLEOTIDE SEQUENCE [LARGE SCALE GENOMIC DNA]</scope>
    <source>
        <strain evidence="2 3">SCSIO 58843</strain>
    </source>
</reference>
<dbReference type="EMBL" id="CP045851">
    <property type="protein sequence ID" value="QGG94556.1"/>
    <property type="molecule type" value="Genomic_DNA"/>
</dbReference>
<name>A0A5Q2RJI8_9ACTN</name>
<feature type="domain" description="HNH nuclease" evidence="1">
    <location>
        <begin position="320"/>
        <end position="372"/>
    </location>
</feature>